<name>A0A835PX24_VANPL</name>
<reference evidence="6 7" key="1">
    <citation type="journal article" date="2020" name="Nat. Food">
        <title>A phased Vanilla planifolia genome enables genetic improvement of flavour and production.</title>
        <authorList>
            <person name="Hasing T."/>
            <person name="Tang H."/>
            <person name="Brym M."/>
            <person name="Khazi F."/>
            <person name="Huang T."/>
            <person name="Chambers A.H."/>
        </authorList>
    </citation>
    <scope>NUCLEOTIDE SEQUENCE [LARGE SCALE GENOMIC DNA]</scope>
    <source>
        <tissue evidence="6">Leaf</tissue>
    </source>
</reference>
<dbReference type="GO" id="GO:0008408">
    <property type="term" value="F:3'-5' exonuclease activity"/>
    <property type="evidence" value="ECO:0007669"/>
    <property type="project" value="UniProtKB-ARBA"/>
</dbReference>
<dbReference type="InterPro" id="IPR012337">
    <property type="entry name" value="RNaseH-like_sf"/>
</dbReference>
<evidence type="ECO:0000256" key="4">
    <source>
        <dbReference type="ARBA" id="ARBA00022839"/>
    </source>
</evidence>
<evidence type="ECO:0000313" key="6">
    <source>
        <dbReference type="EMBL" id="KAG0459164.1"/>
    </source>
</evidence>
<keyword evidence="2" id="KW-0479">Metal-binding</keyword>
<dbReference type="Proteomes" id="UP000639772">
    <property type="component" value="Chromosome 12"/>
</dbReference>
<dbReference type="PANTHER" id="PTHR13620:SF109">
    <property type="entry name" value="3'-5' EXONUCLEASE"/>
    <property type="match status" value="1"/>
</dbReference>
<keyword evidence="3" id="KW-0378">Hydrolase</keyword>
<dbReference type="InterPro" id="IPR036397">
    <property type="entry name" value="RNaseH_sf"/>
</dbReference>
<dbReference type="SUPFAM" id="SSF53098">
    <property type="entry name" value="Ribonuclease H-like"/>
    <property type="match status" value="1"/>
</dbReference>
<dbReference type="EMBL" id="JADCNM010000012">
    <property type="protein sequence ID" value="KAG0459164.1"/>
    <property type="molecule type" value="Genomic_DNA"/>
</dbReference>
<evidence type="ECO:0000256" key="5">
    <source>
        <dbReference type="SAM" id="MobiDB-lite"/>
    </source>
</evidence>
<evidence type="ECO:0000256" key="1">
    <source>
        <dbReference type="ARBA" id="ARBA00022722"/>
    </source>
</evidence>
<dbReference type="PANTHER" id="PTHR13620">
    <property type="entry name" value="3-5 EXONUCLEASE"/>
    <property type="match status" value="1"/>
</dbReference>
<proteinExistence type="predicted"/>
<accession>A0A835PX24</accession>
<comment type="caution">
    <text evidence="6">The sequence shown here is derived from an EMBL/GenBank/DDBJ whole genome shotgun (WGS) entry which is preliminary data.</text>
</comment>
<evidence type="ECO:0000256" key="3">
    <source>
        <dbReference type="ARBA" id="ARBA00022801"/>
    </source>
</evidence>
<organism evidence="6 7">
    <name type="scientific">Vanilla planifolia</name>
    <name type="common">Vanilla</name>
    <dbReference type="NCBI Taxonomy" id="51239"/>
    <lineage>
        <taxon>Eukaryota</taxon>
        <taxon>Viridiplantae</taxon>
        <taxon>Streptophyta</taxon>
        <taxon>Embryophyta</taxon>
        <taxon>Tracheophyta</taxon>
        <taxon>Spermatophyta</taxon>
        <taxon>Magnoliopsida</taxon>
        <taxon>Liliopsida</taxon>
        <taxon>Asparagales</taxon>
        <taxon>Orchidaceae</taxon>
        <taxon>Vanilloideae</taxon>
        <taxon>Vanilleae</taxon>
        <taxon>Vanilla</taxon>
    </lineage>
</organism>
<dbReference type="OrthoDB" id="1920326at2759"/>
<dbReference type="InterPro" id="IPR051132">
    <property type="entry name" value="3-5_Exonuclease_domain"/>
</dbReference>
<dbReference type="CDD" id="cd06141">
    <property type="entry name" value="WRN_exo"/>
    <property type="match status" value="1"/>
</dbReference>
<protein>
    <recommendedName>
        <fullName evidence="8">Werner Syndrome-like exonuclease</fullName>
    </recommendedName>
</protein>
<evidence type="ECO:0000313" key="7">
    <source>
        <dbReference type="Proteomes" id="UP000639772"/>
    </source>
</evidence>
<evidence type="ECO:0000256" key="2">
    <source>
        <dbReference type="ARBA" id="ARBA00022723"/>
    </source>
</evidence>
<keyword evidence="1" id="KW-0540">Nuclease</keyword>
<dbReference type="AlphaFoldDB" id="A0A835PX24"/>
<feature type="region of interest" description="Disordered" evidence="5">
    <location>
        <begin position="20"/>
        <end position="61"/>
    </location>
</feature>
<dbReference type="GO" id="GO:0003676">
    <property type="term" value="F:nucleic acid binding"/>
    <property type="evidence" value="ECO:0007669"/>
    <property type="project" value="InterPro"/>
</dbReference>
<gene>
    <name evidence="6" type="ORF">HPP92_022292</name>
</gene>
<dbReference type="Gene3D" id="3.30.420.10">
    <property type="entry name" value="Ribonuclease H-like superfamily/Ribonuclease H"/>
    <property type="match status" value="2"/>
</dbReference>
<dbReference type="GO" id="GO:0046872">
    <property type="term" value="F:metal ion binding"/>
    <property type="evidence" value="ECO:0007669"/>
    <property type="project" value="UniProtKB-KW"/>
</dbReference>
<evidence type="ECO:0008006" key="8">
    <source>
        <dbReference type="Google" id="ProtNLM"/>
    </source>
</evidence>
<sequence>MCDPDWDDDAEEELQLIEAAYTASKRRSSDPDFSGNEESSSTQRRRLPGWAYASPPSEGTERVIRDGNNNLSSRFQNLSSRVIQATHLLVNTFTLPKVVNSLLASITLRAISPSKLTMKLPTFTFSGHTVYSRTTAEVEKATTGIHDRIGCLKHNPNNEYVFLGFDLEWKPIFKRGEKQRKTAVLQICVDSFNCYVMHIIHSGIPTALKLLLEDPSIKKLLKPNKIRLGNWEAYALSKEQINYAATDAFASWYLYQVLKSFPDPKPEN</sequence>
<keyword evidence="4" id="KW-0269">Exonuclease</keyword>